<dbReference type="InterPro" id="IPR009057">
    <property type="entry name" value="Homeodomain-like_sf"/>
</dbReference>
<dbReference type="SUPFAM" id="SSF46689">
    <property type="entry name" value="Homeodomain-like"/>
    <property type="match status" value="1"/>
</dbReference>
<dbReference type="PROSITE" id="PS50977">
    <property type="entry name" value="HTH_TETR_2"/>
    <property type="match status" value="1"/>
</dbReference>
<keyword evidence="3" id="KW-0804">Transcription</keyword>
<evidence type="ECO:0000313" key="6">
    <source>
        <dbReference type="EMBL" id="WCT73600.1"/>
    </source>
</evidence>
<accession>A0ABY7TMH3</accession>
<name>A0ABY7TMH3_9SPHN</name>
<evidence type="ECO:0000256" key="4">
    <source>
        <dbReference type="PROSITE-ProRule" id="PRU00335"/>
    </source>
</evidence>
<dbReference type="Pfam" id="PF00440">
    <property type="entry name" value="TetR_N"/>
    <property type="match status" value="1"/>
</dbReference>
<proteinExistence type="predicted"/>
<protein>
    <submittedName>
        <fullName evidence="6">TetR/AcrR family transcriptional regulator</fullName>
    </submittedName>
</protein>
<evidence type="ECO:0000259" key="5">
    <source>
        <dbReference type="PROSITE" id="PS50977"/>
    </source>
</evidence>
<reference evidence="6 7" key="1">
    <citation type="submission" date="2023-02" db="EMBL/GenBank/DDBJ databases">
        <title>Genome sequence of Sphingomonas naphthae.</title>
        <authorList>
            <person name="Kim S."/>
            <person name="Heo J."/>
            <person name="Kwon S.-W."/>
        </authorList>
    </citation>
    <scope>NUCLEOTIDE SEQUENCE [LARGE SCALE GENOMIC DNA]</scope>
    <source>
        <strain evidence="6 7">KACC 18716</strain>
    </source>
</reference>
<keyword evidence="7" id="KW-1185">Reference proteome</keyword>
<keyword evidence="1" id="KW-0805">Transcription regulation</keyword>
<organism evidence="6 7">
    <name type="scientific">Sphingomonas naphthae</name>
    <dbReference type="NCBI Taxonomy" id="1813468"/>
    <lineage>
        <taxon>Bacteria</taxon>
        <taxon>Pseudomonadati</taxon>
        <taxon>Pseudomonadota</taxon>
        <taxon>Alphaproteobacteria</taxon>
        <taxon>Sphingomonadales</taxon>
        <taxon>Sphingomonadaceae</taxon>
        <taxon>Sphingomonas</taxon>
    </lineage>
</organism>
<evidence type="ECO:0000256" key="3">
    <source>
        <dbReference type="ARBA" id="ARBA00023163"/>
    </source>
</evidence>
<dbReference type="PANTHER" id="PTHR30055">
    <property type="entry name" value="HTH-TYPE TRANSCRIPTIONAL REGULATOR RUTR"/>
    <property type="match status" value="1"/>
</dbReference>
<dbReference type="EMBL" id="CP117411">
    <property type="protein sequence ID" value="WCT73600.1"/>
    <property type="molecule type" value="Genomic_DNA"/>
</dbReference>
<dbReference type="PANTHER" id="PTHR30055:SF234">
    <property type="entry name" value="HTH-TYPE TRANSCRIPTIONAL REGULATOR BETI"/>
    <property type="match status" value="1"/>
</dbReference>
<evidence type="ECO:0000256" key="2">
    <source>
        <dbReference type="ARBA" id="ARBA00023125"/>
    </source>
</evidence>
<feature type="domain" description="HTH tetR-type" evidence="5">
    <location>
        <begin position="12"/>
        <end position="72"/>
    </location>
</feature>
<feature type="DNA-binding region" description="H-T-H motif" evidence="4">
    <location>
        <begin position="35"/>
        <end position="54"/>
    </location>
</feature>
<evidence type="ECO:0000313" key="7">
    <source>
        <dbReference type="Proteomes" id="UP001220395"/>
    </source>
</evidence>
<sequence length="196" mass="21228">MTTPRRMGAEGAKNRQLLVDAAERVLCGEGYAAVTARRVAAEAGLKVPLVYYYFQTMDDLVTALIVRNNEQRMARFEQALASADPLRDLWTMTGDPSGPMTSELLAMANHRESIRAVIVARAKEFRAMQIAAVERLLIERGVDITAFPAAGIVTIANALARAVQQDTAIGFDDGYADAVALIDTGLDFLAREPGEA</sequence>
<dbReference type="InterPro" id="IPR001647">
    <property type="entry name" value="HTH_TetR"/>
</dbReference>
<keyword evidence="2 4" id="KW-0238">DNA-binding</keyword>
<dbReference type="RefSeq" id="WP_273687958.1">
    <property type="nucleotide sequence ID" value="NZ_CP117411.1"/>
</dbReference>
<gene>
    <name evidence="6" type="ORF">PQ455_18645</name>
</gene>
<dbReference type="InterPro" id="IPR050109">
    <property type="entry name" value="HTH-type_TetR-like_transc_reg"/>
</dbReference>
<dbReference type="PRINTS" id="PR00455">
    <property type="entry name" value="HTHTETR"/>
</dbReference>
<dbReference type="Gene3D" id="1.10.357.10">
    <property type="entry name" value="Tetracycline Repressor, domain 2"/>
    <property type="match status" value="1"/>
</dbReference>
<dbReference type="Proteomes" id="UP001220395">
    <property type="component" value="Chromosome"/>
</dbReference>
<evidence type="ECO:0000256" key="1">
    <source>
        <dbReference type="ARBA" id="ARBA00023015"/>
    </source>
</evidence>